<evidence type="ECO:0000256" key="2">
    <source>
        <dbReference type="ARBA" id="ARBA00022748"/>
    </source>
</evidence>
<proteinExistence type="predicted"/>
<comment type="subcellular location">
    <subcellularLocation>
        <location evidence="1">Cell envelope</location>
    </subcellularLocation>
</comment>
<dbReference type="InterPro" id="IPR036249">
    <property type="entry name" value="Thioredoxin-like_sf"/>
</dbReference>
<keyword evidence="3" id="KW-1015">Disulfide bond</keyword>
<accession>A0ABR7D3G7</accession>
<dbReference type="PROSITE" id="PS00194">
    <property type="entry name" value="THIOREDOXIN_1"/>
    <property type="match status" value="1"/>
</dbReference>
<dbReference type="PROSITE" id="PS51352">
    <property type="entry name" value="THIOREDOXIN_2"/>
    <property type="match status" value="1"/>
</dbReference>
<dbReference type="PANTHER" id="PTHR42852:SF6">
    <property type="entry name" value="THIOL:DISULFIDE INTERCHANGE PROTEIN DSBE"/>
    <property type="match status" value="1"/>
</dbReference>
<evidence type="ECO:0000313" key="8">
    <source>
        <dbReference type="Proteomes" id="UP000646484"/>
    </source>
</evidence>
<dbReference type="PROSITE" id="PS51257">
    <property type="entry name" value="PROKAR_LIPOPROTEIN"/>
    <property type="match status" value="1"/>
</dbReference>
<feature type="domain" description="Thioredoxin" evidence="6">
    <location>
        <begin position="223"/>
        <end position="362"/>
    </location>
</feature>
<evidence type="ECO:0000256" key="3">
    <source>
        <dbReference type="ARBA" id="ARBA00023157"/>
    </source>
</evidence>
<dbReference type="InterPro" id="IPR013766">
    <property type="entry name" value="Thioredoxin_domain"/>
</dbReference>
<name>A0ABR7D3G7_9BACT</name>
<dbReference type="SUPFAM" id="SSF52833">
    <property type="entry name" value="Thioredoxin-like"/>
    <property type="match status" value="1"/>
</dbReference>
<evidence type="ECO:0000256" key="1">
    <source>
        <dbReference type="ARBA" id="ARBA00004196"/>
    </source>
</evidence>
<comment type="caution">
    <text evidence="7">The sequence shown here is derived from an EMBL/GenBank/DDBJ whole genome shotgun (WGS) entry which is preliminary data.</text>
</comment>
<dbReference type="InterPro" id="IPR000866">
    <property type="entry name" value="AhpC/TSA"/>
</dbReference>
<feature type="coiled-coil region" evidence="5">
    <location>
        <begin position="107"/>
        <end position="134"/>
    </location>
</feature>
<evidence type="ECO:0000256" key="4">
    <source>
        <dbReference type="ARBA" id="ARBA00023284"/>
    </source>
</evidence>
<gene>
    <name evidence="7" type="ORF">H8S64_14465</name>
</gene>
<dbReference type="Pfam" id="PF00578">
    <property type="entry name" value="AhpC-TSA"/>
    <property type="match status" value="1"/>
</dbReference>
<evidence type="ECO:0000259" key="6">
    <source>
        <dbReference type="PROSITE" id="PS51352"/>
    </source>
</evidence>
<dbReference type="EMBL" id="JACOOH010000006">
    <property type="protein sequence ID" value="MBC5622302.1"/>
    <property type="molecule type" value="Genomic_DNA"/>
</dbReference>
<dbReference type="Proteomes" id="UP000646484">
    <property type="component" value="Unassembled WGS sequence"/>
</dbReference>
<dbReference type="Gene3D" id="3.40.30.10">
    <property type="entry name" value="Glutaredoxin"/>
    <property type="match status" value="1"/>
</dbReference>
<dbReference type="InterPro" id="IPR050553">
    <property type="entry name" value="Thioredoxin_ResA/DsbE_sf"/>
</dbReference>
<sequence length="362" mass="41963">MGRLVYFGFLFVLLGCKQESVQISGEIEKQWRSDSVEITMPDARRGEYLIAAPIREDGTFSLAGNIPLKKVVLINFPKDYLRIPLYTEEIRYVLVESNERYYALSEGASLQNEYVELQKKLDELNRDYENSCQGYDTITDIHRKAMLSEMLDKKFKYKNNVLLEGVRRFAGTEIAQNLVHDILFYCEVDFEFFTRAVEALGNGGPESDMRERIFELYEKMKAKQLTGKAPEFELPDAEGQKIRLAAFRGKYVLLDFWASWCAPCRKKNKELNKQYPELREVGLEVISVSLDSKKELWLQALKEDGVSWVQLIDSDGFENSRVRDAYKVEQVPTVYLIDPEGNIVLKNPDLEQIRKIIKEKKS</sequence>
<keyword evidence="5" id="KW-0175">Coiled coil</keyword>
<dbReference type="InterPro" id="IPR017937">
    <property type="entry name" value="Thioredoxin_CS"/>
</dbReference>
<protein>
    <submittedName>
        <fullName evidence="7">TlpA family protein disulfide reductase</fullName>
    </submittedName>
</protein>
<evidence type="ECO:0000313" key="7">
    <source>
        <dbReference type="EMBL" id="MBC5622302.1"/>
    </source>
</evidence>
<keyword evidence="2" id="KW-0201">Cytochrome c-type biogenesis</keyword>
<reference evidence="7 8" key="1">
    <citation type="submission" date="2020-08" db="EMBL/GenBank/DDBJ databases">
        <title>Genome public.</title>
        <authorList>
            <person name="Liu C."/>
            <person name="Sun Q."/>
        </authorList>
    </citation>
    <scope>NUCLEOTIDE SEQUENCE [LARGE SCALE GENOMIC DNA]</scope>
    <source>
        <strain evidence="7 8">NSJ-56</strain>
    </source>
</reference>
<organism evidence="7 8">
    <name type="scientific">Butyricimonas hominis</name>
    <dbReference type="NCBI Taxonomy" id="2763032"/>
    <lineage>
        <taxon>Bacteria</taxon>
        <taxon>Pseudomonadati</taxon>
        <taxon>Bacteroidota</taxon>
        <taxon>Bacteroidia</taxon>
        <taxon>Bacteroidales</taxon>
        <taxon>Odoribacteraceae</taxon>
        <taxon>Butyricimonas</taxon>
    </lineage>
</organism>
<keyword evidence="8" id="KW-1185">Reference proteome</keyword>
<keyword evidence="4" id="KW-0676">Redox-active center</keyword>
<dbReference type="RefSeq" id="WP_186976929.1">
    <property type="nucleotide sequence ID" value="NZ_JACOOH010000006.1"/>
</dbReference>
<evidence type="ECO:0000256" key="5">
    <source>
        <dbReference type="SAM" id="Coils"/>
    </source>
</evidence>
<dbReference type="CDD" id="cd02966">
    <property type="entry name" value="TlpA_like_family"/>
    <property type="match status" value="1"/>
</dbReference>
<dbReference type="PANTHER" id="PTHR42852">
    <property type="entry name" value="THIOL:DISULFIDE INTERCHANGE PROTEIN DSBE"/>
    <property type="match status" value="1"/>
</dbReference>